<dbReference type="Proteomes" id="UP000549457">
    <property type="component" value="Unassembled WGS sequence"/>
</dbReference>
<reference evidence="1 2" key="1">
    <citation type="submission" date="2020-08" db="EMBL/GenBank/DDBJ databases">
        <title>Genomic Encyclopedia of Type Strains, Phase IV (KMG-IV): sequencing the most valuable type-strain genomes for metagenomic binning, comparative biology and taxonomic classification.</title>
        <authorList>
            <person name="Goeker M."/>
        </authorList>
    </citation>
    <scope>NUCLEOTIDE SEQUENCE [LARGE SCALE GENOMIC DNA]</scope>
    <source>
        <strain evidence="1 2">DSM 101730</strain>
    </source>
</reference>
<proteinExistence type="predicted"/>
<gene>
    <name evidence="1" type="ORF">HNP73_004304</name>
</gene>
<comment type="caution">
    <text evidence="1">The sequence shown here is derived from an EMBL/GenBank/DDBJ whole genome shotgun (WGS) entry which is preliminary data.</text>
</comment>
<keyword evidence="2" id="KW-1185">Reference proteome</keyword>
<organism evidence="1 2">
    <name type="scientific">Amaricoccus macauensis</name>
    <dbReference type="NCBI Taxonomy" id="57001"/>
    <lineage>
        <taxon>Bacteria</taxon>
        <taxon>Pseudomonadati</taxon>
        <taxon>Pseudomonadota</taxon>
        <taxon>Alphaproteobacteria</taxon>
        <taxon>Rhodobacterales</taxon>
        <taxon>Paracoccaceae</taxon>
        <taxon>Amaricoccus</taxon>
    </lineage>
</organism>
<dbReference type="AlphaFoldDB" id="A0A840SV08"/>
<dbReference type="EMBL" id="JACHFM010000006">
    <property type="protein sequence ID" value="MBB5224335.1"/>
    <property type="molecule type" value="Genomic_DNA"/>
</dbReference>
<dbReference type="RefSeq" id="WP_184154849.1">
    <property type="nucleotide sequence ID" value="NZ_JACHFM010000006.1"/>
</dbReference>
<name>A0A840SV08_9RHOB</name>
<accession>A0A840SV08</accession>
<evidence type="ECO:0000313" key="1">
    <source>
        <dbReference type="EMBL" id="MBB5224335.1"/>
    </source>
</evidence>
<protein>
    <submittedName>
        <fullName evidence="1">Uncharacterized protein</fullName>
    </submittedName>
</protein>
<sequence>MRWIVTVDHHGGCLGMGEDADGVPARGKPEQGDALPMEFRLCGARENVLFEGRCGDIDADWWHGFEPLIATWNTFRCRRLHYRRAGTKELWRSFKQS</sequence>
<evidence type="ECO:0000313" key="2">
    <source>
        <dbReference type="Proteomes" id="UP000549457"/>
    </source>
</evidence>